<evidence type="ECO:0000256" key="2">
    <source>
        <dbReference type="ARBA" id="ARBA00006679"/>
    </source>
</evidence>
<comment type="similarity">
    <text evidence="2">Belongs to the DoxX family.</text>
</comment>
<proteinExistence type="inferred from homology"/>
<dbReference type="Pfam" id="PF07681">
    <property type="entry name" value="DoxX"/>
    <property type="match status" value="1"/>
</dbReference>
<dbReference type="RefSeq" id="WP_166152432.1">
    <property type="nucleotide sequence ID" value="NZ_JAAOIW010000007.1"/>
</dbReference>
<accession>A0ABX0JBM1</accession>
<evidence type="ECO:0000256" key="6">
    <source>
        <dbReference type="ARBA" id="ARBA00023136"/>
    </source>
</evidence>
<dbReference type="InterPro" id="IPR032808">
    <property type="entry name" value="DoxX"/>
</dbReference>
<evidence type="ECO:0000313" key="8">
    <source>
        <dbReference type="EMBL" id="NHN32158.1"/>
    </source>
</evidence>
<evidence type="ECO:0000256" key="3">
    <source>
        <dbReference type="ARBA" id="ARBA00022475"/>
    </source>
</evidence>
<evidence type="ECO:0000313" key="9">
    <source>
        <dbReference type="Proteomes" id="UP001165962"/>
    </source>
</evidence>
<evidence type="ECO:0000256" key="7">
    <source>
        <dbReference type="SAM" id="Phobius"/>
    </source>
</evidence>
<feature type="transmembrane region" description="Helical" evidence="7">
    <location>
        <begin position="97"/>
        <end position="115"/>
    </location>
</feature>
<dbReference type="PANTHER" id="PTHR33452">
    <property type="entry name" value="OXIDOREDUCTASE CATD-RELATED"/>
    <property type="match status" value="1"/>
</dbReference>
<dbReference type="PANTHER" id="PTHR33452:SF1">
    <property type="entry name" value="INNER MEMBRANE PROTEIN YPHA-RELATED"/>
    <property type="match status" value="1"/>
</dbReference>
<keyword evidence="6 7" id="KW-0472">Membrane</keyword>
<gene>
    <name evidence="8" type="ORF">G9U52_20160</name>
</gene>
<evidence type="ECO:0000256" key="4">
    <source>
        <dbReference type="ARBA" id="ARBA00022692"/>
    </source>
</evidence>
<evidence type="ECO:0000256" key="1">
    <source>
        <dbReference type="ARBA" id="ARBA00004651"/>
    </source>
</evidence>
<dbReference type="Proteomes" id="UP001165962">
    <property type="component" value="Unassembled WGS sequence"/>
</dbReference>
<feature type="transmembrane region" description="Helical" evidence="7">
    <location>
        <begin position="45"/>
        <end position="63"/>
    </location>
</feature>
<organism evidence="8 9">
    <name type="scientific">Paenibacillus agricola</name>
    <dbReference type="NCBI Taxonomy" id="2716264"/>
    <lineage>
        <taxon>Bacteria</taxon>
        <taxon>Bacillati</taxon>
        <taxon>Bacillota</taxon>
        <taxon>Bacilli</taxon>
        <taxon>Bacillales</taxon>
        <taxon>Paenibacillaceae</taxon>
        <taxon>Paenibacillus</taxon>
    </lineage>
</organism>
<feature type="transmembrane region" description="Helical" evidence="7">
    <location>
        <begin position="69"/>
        <end position="85"/>
    </location>
</feature>
<keyword evidence="9" id="KW-1185">Reference proteome</keyword>
<name>A0ABX0JBM1_9BACL</name>
<keyword evidence="4 7" id="KW-0812">Transmembrane</keyword>
<keyword evidence="3" id="KW-1003">Cell membrane</keyword>
<sequence>MKTTTIVTIMRIIVGILFIAHGVAKFQMGLGNTAGWFGSIGIPEFMAYVVAFLELIGGIALVVGLLTRYFAIGFILLLLGAILMVKLPIGLLGNAQMAGYELDLALLAIVGYFAIANERGYGVDQLLFKNRDQN</sequence>
<reference evidence="8" key="1">
    <citation type="submission" date="2020-03" db="EMBL/GenBank/DDBJ databases">
        <title>Draft sequencing of Paenibacilllus sp. S3N08.</title>
        <authorList>
            <person name="Kim D.-U."/>
        </authorList>
    </citation>
    <scope>NUCLEOTIDE SEQUENCE</scope>
    <source>
        <strain evidence="8">S3N08</strain>
    </source>
</reference>
<comment type="subcellular location">
    <subcellularLocation>
        <location evidence="1">Cell membrane</location>
        <topology evidence="1">Multi-pass membrane protein</topology>
    </subcellularLocation>
</comment>
<evidence type="ECO:0000256" key="5">
    <source>
        <dbReference type="ARBA" id="ARBA00022989"/>
    </source>
</evidence>
<dbReference type="EMBL" id="JAAOIW010000007">
    <property type="protein sequence ID" value="NHN32158.1"/>
    <property type="molecule type" value="Genomic_DNA"/>
</dbReference>
<comment type="caution">
    <text evidence="8">The sequence shown here is derived from an EMBL/GenBank/DDBJ whole genome shotgun (WGS) entry which is preliminary data.</text>
</comment>
<feature type="transmembrane region" description="Helical" evidence="7">
    <location>
        <begin position="6"/>
        <end position="24"/>
    </location>
</feature>
<dbReference type="InterPro" id="IPR051907">
    <property type="entry name" value="DoxX-like_oxidoreductase"/>
</dbReference>
<protein>
    <submittedName>
        <fullName evidence="8">DoxX family protein</fullName>
    </submittedName>
</protein>
<keyword evidence="5 7" id="KW-1133">Transmembrane helix</keyword>